<evidence type="ECO:0000313" key="5">
    <source>
        <dbReference type="EMBL" id="KRM91015.1"/>
    </source>
</evidence>
<feature type="domain" description="Nucleoside phosphorylase" evidence="4">
    <location>
        <begin position="72"/>
        <end position="238"/>
    </location>
</feature>
<dbReference type="GO" id="GO:0006152">
    <property type="term" value="P:purine nucleoside catabolic process"/>
    <property type="evidence" value="ECO:0007669"/>
    <property type="project" value="TreeGrafter"/>
</dbReference>
<dbReference type="SUPFAM" id="SSF53167">
    <property type="entry name" value="Purine and uridine phosphorylases"/>
    <property type="match status" value="1"/>
</dbReference>
<evidence type="ECO:0000259" key="4">
    <source>
        <dbReference type="Pfam" id="PF01048"/>
    </source>
</evidence>
<dbReference type="GO" id="GO:0005829">
    <property type="term" value="C:cytosol"/>
    <property type="evidence" value="ECO:0007669"/>
    <property type="project" value="TreeGrafter"/>
</dbReference>
<proteinExistence type="predicted"/>
<evidence type="ECO:0000256" key="1">
    <source>
        <dbReference type="ARBA" id="ARBA00011888"/>
    </source>
</evidence>
<dbReference type="GO" id="GO:0004850">
    <property type="term" value="F:uridine phosphorylase activity"/>
    <property type="evidence" value="ECO:0007669"/>
    <property type="project" value="UniProtKB-EC"/>
</dbReference>
<organism evidence="5 6">
    <name type="scientific">Liquorilactobacillus cacaonum DSM 21116</name>
    <dbReference type="NCBI Taxonomy" id="1423729"/>
    <lineage>
        <taxon>Bacteria</taxon>
        <taxon>Bacillati</taxon>
        <taxon>Bacillota</taxon>
        <taxon>Bacilli</taxon>
        <taxon>Lactobacillales</taxon>
        <taxon>Lactobacillaceae</taxon>
        <taxon>Liquorilactobacillus</taxon>
    </lineage>
</organism>
<dbReference type="Proteomes" id="UP000051131">
    <property type="component" value="Unassembled WGS sequence"/>
</dbReference>
<evidence type="ECO:0000256" key="2">
    <source>
        <dbReference type="ARBA" id="ARBA00021980"/>
    </source>
</evidence>
<dbReference type="EC" id="2.4.2.3" evidence="1"/>
<dbReference type="InterPro" id="IPR000845">
    <property type="entry name" value="Nucleoside_phosphorylase_d"/>
</dbReference>
<comment type="caution">
    <text evidence="5">The sequence shown here is derived from an EMBL/GenBank/DDBJ whole genome shotgun (WGS) entry which is preliminary data.</text>
</comment>
<keyword evidence="6" id="KW-1185">Reference proteome</keyword>
<evidence type="ECO:0000313" key="6">
    <source>
        <dbReference type="Proteomes" id="UP000051131"/>
    </source>
</evidence>
<dbReference type="STRING" id="1423729.FC80_GL001011"/>
<dbReference type="PATRIC" id="fig|1423729.3.peg.1024"/>
<dbReference type="EMBL" id="AYZE01000014">
    <property type="protein sequence ID" value="KRM91015.1"/>
    <property type="molecule type" value="Genomic_DNA"/>
</dbReference>
<gene>
    <name evidence="5" type="ORF">FC80_GL001011</name>
</gene>
<protein>
    <recommendedName>
        <fullName evidence="2">Uridine phosphorylase</fullName>
        <ecNumber evidence="1">2.4.2.3</ecNumber>
    </recommendedName>
</protein>
<sequence length="263" mass="29338">MVVGGLPMLLEHFDANEGIITPWESDLEKTVEFLPKTLIMPFDKDINQRIFQDANYQKIGVQHSIVQDAVIGSYSYGAQKFTIAAADLGAPALIGRLEELMSGGIENVILFGTCGVLDKNLAAHQIIIPTSAVRDEGTSFHYVPASDEIQMNPKSVKALTAILDELKIGYTTAKTWTTDALFRETLEKTRERVAMGCSVVDMEASAVAAWAHYRQKNVYQFFYTADHLNTETGEWNKRSEERMQGRSVYDFFELALTIGSKLD</sequence>
<accession>A0A0R2CHQ3</accession>
<dbReference type="PANTHER" id="PTHR43691">
    <property type="entry name" value="URIDINE PHOSPHORYLASE"/>
    <property type="match status" value="1"/>
</dbReference>
<dbReference type="Gene3D" id="3.40.50.1580">
    <property type="entry name" value="Nucleoside phosphorylase domain"/>
    <property type="match status" value="1"/>
</dbReference>
<dbReference type="PANTHER" id="PTHR43691:SF11">
    <property type="entry name" value="FI09636P-RELATED"/>
    <property type="match status" value="1"/>
</dbReference>
<dbReference type="CDD" id="cd09007">
    <property type="entry name" value="NP-I_spr0068"/>
    <property type="match status" value="1"/>
</dbReference>
<dbReference type="Pfam" id="PF01048">
    <property type="entry name" value="PNP_UDP_1"/>
    <property type="match status" value="1"/>
</dbReference>
<dbReference type="InterPro" id="IPR035994">
    <property type="entry name" value="Nucleoside_phosphorylase_sf"/>
</dbReference>
<dbReference type="AlphaFoldDB" id="A0A0R2CHQ3"/>
<reference evidence="5 6" key="1">
    <citation type="journal article" date="2015" name="Genome Announc.">
        <title>Expanding the biotechnology potential of lactobacilli through comparative genomics of 213 strains and associated genera.</title>
        <authorList>
            <person name="Sun Z."/>
            <person name="Harris H.M."/>
            <person name="McCann A."/>
            <person name="Guo C."/>
            <person name="Argimon S."/>
            <person name="Zhang W."/>
            <person name="Yang X."/>
            <person name="Jeffery I.B."/>
            <person name="Cooney J.C."/>
            <person name="Kagawa T.F."/>
            <person name="Liu W."/>
            <person name="Song Y."/>
            <person name="Salvetti E."/>
            <person name="Wrobel A."/>
            <person name="Rasinkangas P."/>
            <person name="Parkhill J."/>
            <person name="Rea M.C."/>
            <person name="O'Sullivan O."/>
            <person name="Ritari J."/>
            <person name="Douillard F.P."/>
            <person name="Paul Ross R."/>
            <person name="Yang R."/>
            <person name="Briner A.E."/>
            <person name="Felis G.E."/>
            <person name="de Vos W.M."/>
            <person name="Barrangou R."/>
            <person name="Klaenhammer T.R."/>
            <person name="Caufield P.W."/>
            <person name="Cui Y."/>
            <person name="Zhang H."/>
            <person name="O'Toole P.W."/>
        </authorList>
    </citation>
    <scope>NUCLEOTIDE SEQUENCE [LARGE SCALE GENOMIC DNA]</scope>
    <source>
        <strain evidence="5 6">DSM 21116</strain>
    </source>
</reference>
<evidence type="ECO:0000256" key="3">
    <source>
        <dbReference type="ARBA" id="ARBA00048447"/>
    </source>
</evidence>
<dbReference type="GO" id="GO:0004731">
    <property type="term" value="F:purine-nucleoside phosphorylase activity"/>
    <property type="evidence" value="ECO:0007669"/>
    <property type="project" value="TreeGrafter"/>
</dbReference>
<name>A0A0R2CHQ3_9LACO</name>
<comment type="catalytic activity">
    <reaction evidence="3">
        <text>uridine + phosphate = alpha-D-ribose 1-phosphate + uracil</text>
        <dbReference type="Rhea" id="RHEA:24388"/>
        <dbReference type="ChEBI" id="CHEBI:16704"/>
        <dbReference type="ChEBI" id="CHEBI:17568"/>
        <dbReference type="ChEBI" id="CHEBI:43474"/>
        <dbReference type="ChEBI" id="CHEBI:57720"/>
        <dbReference type="EC" id="2.4.2.3"/>
    </reaction>
</comment>